<feature type="transmembrane region" description="Helical" evidence="8">
    <location>
        <begin position="161"/>
        <end position="185"/>
    </location>
</feature>
<proteinExistence type="inferred from homology"/>
<dbReference type="PANTHER" id="PTHR42709">
    <property type="entry name" value="ALKALINE PHOSPHATASE LIKE PROTEIN"/>
    <property type="match status" value="1"/>
</dbReference>
<evidence type="ECO:0000256" key="8">
    <source>
        <dbReference type="SAM" id="Phobius"/>
    </source>
</evidence>
<feature type="transmembrane region" description="Helical" evidence="8">
    <location>
        <begin position="132"/>
        <end position="154"/>
    </location>
</feature>
<keyword evidence="5 8" id="KW-1133">Transmembrane helix</keyword>
<keyword evidence="4 8" id="KW-0812">Transmembrane</keyword>
<dbReference type="InterPro" id="IPR051311">
    <property type="entry name" value="DedA_domain"/>
</dbReference>
<evidence type="ECO:0000313" key="11">
    <source>
        <dbReference type="Proteomes" id="UP001500212"/>
    </source>
</evidence>
<comment type="caution">
    <text evidence="10">The sequence shown here is derived from an EMBL/GenBank/DDBJ whole genome shotgun (WGS) entry which is preliminary data.</text>
</comment>
<evidence type="ECO:0000259" key="9">
    <source>
        <dbReference type="Pfam" id="PF09335"/>
    </source>
</evidence>
<feature type="transmembrane region" description="Helical" evidence="8">
    <location>
        <begin position="52"/>
        <end position="71"/>
    </location>
</feature>
<organism evidence="10 11">
    <name type="scientific">Actinoallomurus liliacearum</name>
    <dbReference type="NCBI Taxonomy" id="1080073"/>
    <lineage>
        <taxon>Bacteria</taxon>
        <taxon>Bacillati</taxon>
        <taxon>Actinomycetota</taxon>
        <taxon>Actinomycetes</taxon>
        <taxon>Streptosporangiales</taxon>
        <taxon>Thermomonosporaceae</taxon>
        <taxon>Actinoallomurus</taxon>
    </lineage>
</organism>
<comment type="similarity">
    <text evidence="2">Belongs to the DedA family.</text>
</comment>
<keyword evidence="3" id="KW-1003">Cell membrane</keyword>
<gene>
    <name evidence="10" type="ORF">GCM10023195_07730</name>
</gene>
<dbReference type="EMBL" id="BAABHJ010000002">
    <property type="protein sequence ID" value="GAA4602508.1"/>
    <property type="molecule type" value="Genomic_DNA"/>
</dbReference>
<evidence type="ECO:0000256" key="7">
    <source>
        <dbReference type="SAM" id="MobiDB-lite"/>
    </source>
</evidence>
<evidence type="ECO:0000256" key="5">
    <source>
        <dbReference type="ARBA" id="ARBA00022989"/>
    </source>
</evidence>
<evidence type="ECO:0000256" key="3">
    <source>
        <dbReference type="ARBA" id="ARBA00022475"/>
    </source>
</evidence>
<feature type="compositionally biased region" description="Basic and acidic residues" evidence="7">
    <location>
        <begin position="232"/>
        <end position="242"/>
    </location>
</feature>
<feature type="region of interest" description="Disordered" evidence="7">
    <location>
        <begin position="222"/>
        <end position="242"/>
    </location>
</feature>
<evidence type="ECO:0000256" key="2">
    <source>
        <dbReference type="ARBA" id="ARBA00010792"/>
    </source>
</evidence>
<accession>A0ABP8TCU7</accession>
<dbReference type="RefSeq" id="WP_345348276.1">
    <property type="nucleotide sequence ID" value="NZ_BAABHJ010000002.1"/>
</dbReference>
<name>A0ABP8TCU7_9ACTN</name>
<protein>
    <recommendedName>
        <fullName evidence="9">VTT domain-containing protein</fullName>
    </recommendedName>
</protein>
<evidence type="ECO:0000256" key="1">
    <source>
        <dbReference type="ARBA" id="ARBA00004651"/>
    </source>
</evidence>
<evidence type="ECO:0000256" key="6">
    <source>
        <dbReference type="ARBA" id="ARBA00023136"/>
    </source>
</evidence>
<evidence type="ECO:0000256" key="4">
    <source>
        <dbReference type="ARBA" id="ARBA00022692"/>
    </source>
</evidence>
<sequence length="242" mass="25653">MPTTGERPRPDLPWTGRPGRADLICWAGIALSGLYALALIPLRPVLIGRDPVLLELLTGSMTSIVTAGAFARVGEVSLVLAVAAAVPGMIMFDPFFWWAGRLWGRGMLTLVAGRGGRGGRTLARAERLGHRLGWVGVVIAYYLPVPAALLFVIAGWTGMRLVTFVLLDTVAALLWIGMLVGLGYYLGQDAVDVAKTISHYGTWASIALVVGVMVIRGVRGRRDAGAGPAAEPADRAEVAADR</sequence>
<keyword evidence="6 8" id="KW-0472">Membrane</keyword>
<feature type="transmembrane region" description="Helical" evidence="8">
    <location>
        <begin position="78"/>
        <end position="99"/>
    </location>
</feature>
<dbReference type="InterPro" id="IPR032816">
    <property type="entry name" value="VTT_dom"/>
</dbReference>
<evidence type="ECO:0000313" key="10">
    <source>
        <dbReference type="EMBL" id="GAA4602508.1"/>
    </source>
</evidence>
<dbReference type="Pfam" id="PF09335">
    <property type="entry name" value="VTT_dom"/>
    <property type="match status" value="1"/>
</dbReference>
<feature type="transmembrane region" description="Helical" evidence="8">
    <location>
        <begin position="21"/>
        <end position="40"/>
    </location>
</feature>
<keyword evidence="11" id="KW-1185">Reference proteome</keyword>
<comment type="subcellular location">
    <subcellularLocation>
        <location evidence="1">Cell membrane</location>
        <topology evidence="1">Multi-pass membrane protein</topology>
    </subcellularLocation>
</comment>
<reference evidence="11" key="1">
    <citation type="journal article" date="2019" name="Int. J. Syst. Evol. Microbiol.">
        <title>The Global Catalogue of Microorganisms (GCM) 10K type strain sequencing project: providing services to taxonomists for standard genome sequencing and annotation.</title>
        <authorList>
            <consortium name="The Broad Institute Genomics Platform"/>
            <consortium name="The Broad Institute Genome Sequencing Center for Infectious Disease"/>
            <person name="Wu L."/>
            <person name="Ma J."/>
        </authorList>
    </citation>
    <scope>NUCLEOTIDE SEQUENCE [LARGE SCALE GENOMIC DNA]</scope>
    <source>
        <strain evidence="11">JCM 17938</strain>
    </source>
</reference>
<feature type="domain" description="VTT" evidence="9">
    <location>
        <begin position="62"/>
        <end position="184"/>
    </location>
</feature>
<dbReference type="PANTHER" id="PTHR42709:SF6">
    <property type="entry name" value="UNDECAPRENYL PHOSPHATE TRANSPORTER A"/>
    <property type="match status" value="1"/>
</dbReference>
<dbReference type="Proteomes" id="UP001500212">
    <property type="component" value="Unassembled WGS sequence"/>
</dbReference>
<feature type="transmembrane region" description="Helical" evidence="8">
    <location>
        <begin position="197"/>
        <end position="215"/>
    </location>
</feature>